<accession>A0A3B0YDE0</accession>
<evidence type="ECO:0000313" key="1">
    <source>
        <dbReference type="EMBL" id="VAW77461.1"/>
    </source>
</evidence>
<name>A0A3B0YDE0_9ZZZZ</name>
<dbReference type="AlphaFoldDB" id="A0A3B0YDE0"/>
<protein>
    <submittedName>
        <fullName evidence="1">Uncharacterized protein</fullName>
    </submittedName>
</protein>
<proteinExistence type="predicted"/>
<sequence length="60" mass="6552">MSGLNLKEVLDAHPAWKVKDAECSDAAEDKLDVVFITNDCHCVMVSSPLYMIQSLGSLPD</sequence>
<organism evidence="1">
    <name type="scientific">hydrothermal vent metagenome</name>
    <dbReference type="NCBI Taxonomy" id="652676"/>
    <lineage>
        <taxon>unclassified sequences</taxon>
        <taxon>metagenomes</taxon>
        <taxon>ecological metagenomes</taxon>
    </lineage>
</organism>
<gene>
    <name evidence="1" type="ORF">MNBD_GAMMA12-1466</name>
</gene>
<reference evidence="1" key="1">
    <citation type="submission" date="2018-06" db="EMBL/GenBank/DDBJ databases">
        <authorList>
            <person name="Zhirakovskaya E."/>
        </authorList>
    </citation>
    <scope>NUCLEOTIDE SEQUENCE</scope>
</reference>
<dbReference type="EMBL" id="UOFL01000131">
    <property type="protein sequence ID" value="VAW77461.1"/>
    <property type="molecule type" value="Genomic_DNA"/>
</dbReference>